<protein>
    <submittedName>
        <fullName evidence="1">Uncharacterized protein</fullName>
    </submittedName>
</protein>
<dbReference type="OrthoDB" id="990403at2759"/>
<dbReference type="AlphaFoldDB" id="A0A7J9GTC2"/>
<comment type="caution">
    <text evidence="1">The sequence shown here is derived from an EMBL/GenBank/DDBJ whole genome shotgun (WGS) entry which is preliminary data.</text>
</comment>
<evidence type="ECO:0000313" key="1">
    <source>
        <dbReference type="EMBL" id="MBA0800578.1"/>
    </source>
</evidence>
<reference evidence="1 2" key="1">
    <citation type="journal article" date="2019" name="Genome Biol. Evol.">
        <title>Insights into the evolution of the New World diploid cottons (Gossypium, subgenus Houzingenia) based on genome sequencing.</title>
        <authorList>
            <person name="Grover C.E."/>
            <person name="Arick M.A. 2nd"/>
            <person name="Thrash A."/>
            <person name="Conover J.L."/>
            <person name="Sanders W.S."/>
            <person name="Peterson D.G."/>
            <person name="Frelichowski J.E."/>
            <person name="Scheffler J.A."/>
            <person name="Scheffler B.E."/>
            <person name="Wendel J.F."/>
        </authorList>
    </citation>
    <scope>NUCLEOTIDE SEQUENCE [LARGE SCALE GENOMIC DNA]</scope>
    <source>
        <strain evidence="1">0</strain>
        <tissue evidence="1">Leaf</tissue>
    </source>
</reference>
<gene>
    <name evidence="1" type="ORF">Gohar_011004</name>
</gene>
<dbReference type="Proteomes" id="UP000593560">
    <property type="component" value="Unassembled WGS sequence"/>
</dbReference>
<proteinExistence type="predicted"/>
<accession>A0A7J9GTC2</accession>
<organism evidence="1 2">
    <name type="scientific">Gossypium harknessii</name>
    <dbReference type="NCBI Taxonomy" id="34285"/>
    <lineage>
        <taxon>Eukaryota</taxon>
        <taxon>Viridiplantae</taxon>
        <taxon>Streptophyta</taxon>
        <taxon>Embryophyta</taxon>
        <taxon>Tracheophyta</taxon>
        <taxon>Spermatophyta</taxon>
        <taxon>Magnoliopsida</taxon>
        <taxon>eudicotyledons</taxon>
        <taxon>Gunneridae</taxon>
        <taxon>Pentapetalae</taxon>
        <taxon>rosids</taxon>
        <taxon>malvids</taxon>
        <taxon>Malvales</taxon>
        <taxon>Malvaceae</taxon>
        <taxon>Malvoideae</taxon>
        <taxon>Gossypium</taxon>
    </lineage>
</organism>
<sequence length="37" mass="4240">MMSTKSTFGNRIRIGRYSGQNISKCEKIDMIIYLLGN</sequence>
<evidence type="ECO:0000313" key="2">
    <source>
        <dbReference type="Proteomes" id="UP000593560"/>
    </source>
</evidence>
<keyword evidence="2" id="KW-1185">Reference proteome</keyword>
<dbReference type="EMBL" id="JABFAD010000006">
    <property type="protein sequence ID" value="MBA0800578.1"/>
    <property type="molecule type" value="Genomic_DNA"/>
</dbReference>
<name>A0A7J9GTC2_9ROSI</name>